<comment type="caution">
    <text evidence="2">The sequence shown here is derived from an EMBL/GenBank/DDBJ whole genome shotgun (WGS) entry which is preliminary data.</text>
</comment>
<keyword evidence="1" id="KW-0472">Membrane</keyword>
<evidence type="ECO:0000313" key="2">
    <source>
        <dbReference type="EMBL" id="MBP2022424.1"/>
    </source>
</evidence>
<protein>
    <submittedName>
        <fullName evidence="2">Uncharacterized protein</fullName>
    </submittedName>
</protein>
<sequence>MLIILIILNIPVYKWIFKQFFKSGDEFAEAVKYNFTPDIVSLFKGNYRKDRIAEIKLGAFIMCCILLIGLEYSIINSIYNLF</sequence>
<dbReference type="EMBL" id="JAGGLL010000016">
    <property type="protein sequence ID" value="MBP2022424.1"/>
    <property type="molecule type" value="Genomic_DNA"/>
</dbReference>
<accession>A0ABS4K3R2</accession>
<dbReference type="Proteomes" id="UP001519308">
    <property type="component" value="Unassembled WGS sequence"/>
</dbReference>
<name>A0ABS4K3R2_9CLOT</name>
<keyword evidence="1" id="KW-0812">Transmembrane</keyword>
<organism evidence="2 3">
    <name type="scientific">Clostridium punense</name>
    <dbReference type="NCBI Taxonomy" id="1054297"/>
    <lineage>
        <taxon>Bacteria</taxon>
        <taxon>Bacillati</taxon>
        <taxon>Bacillota</taxon>
        <taxon>Clostridia</taxon>
        <taxon>Eubacteriales</taxon>
        <taxon>Clostridiaceae</taxon>
        <taxon>Clostridium</taxon>
    </lineage>
</organism>
<proteinExistence type="predicted"/>
<evidence type="ECO:0000313" key="3">
    <source>
        <dbReference type="Proteomes" id="UP001519308"/>
    </source>
</evidence>
<keyword evidence="3" id="KW-1185">Reference proteome</keyword>
<dbReference type="RefSeq" id="WP_021281965.1">
    <property type="nucleotide sequence ID" value="NZ_JAGGLL010000016.1"/>
</dbReference>
<evidence type="ECO:0000256" key="1">
    <source>
        <dbReference type="SAM" id="Phobius"/>
    </source>
</evidence>
<gene>
    <name evidence="2" type="ORF">J2Z44_002245</name>
</gene>
<keyword evidence="1" id="KW-1133">Transmembrane helix</keyword>
<feature type="transmembrane region" description="Helical" evidence="1">
    <location>
        <begin position="57"/>
        <end position="79"/>
    </location>
</feature>
<reference evidence="2 3" key="1">
    <citation type="submission" date="2021-03" db="EMBL/GenBank/DDBJ databases">
        <title>Genomic Encyclopedia of Type Strains, Phase IV (KMG-IV): sequencing the most valuable type-strain genomes for metagenomic binning, comparative biology and taxonomic classification.</title>
        <authorList>
            <person name="Goeker M."/>
        </authorList>
    </citation>
    <scope>NUCLEOTIDE SEQUENCE [LARGE SCALE GENOMIC DNA]</scope>
    <source>
        <strain evidence="2 3">DSM 28650</strain>
    </source>
</reference>